<evidence type="ECO:0000256" key="2">
    <source>
        <dbReference type="SAM" id="MobiDB-lite"/>
    </source>
</evidence>
<feature type="region of interest" description="Disordered" evidence="2">
    <location>
        <begin position="68"/>
        <end position="162"/>
    </location>
</feature>
<dbReference type="GO" id="GO:0005634">
    <property type="term" value="C:nucleus"/>
    <property type="evidence" value="ECO:0007669"/>
    <property type="project" value="TreeGrafter"/>
</dbReference>
<feature type="domain" description="UBA" evidence="3">
    <location>
        <begin position="3"/>
        <end position="46"/>
    </location>
</feature>
<dbReference type="PANTHER" id="PTHR12298:SF4">
    <property type="entry name" value="PROGRAMMED CELL DEATH PROTEIN 2"/>
    <property type="match status" value="1"/>
</dbReference>
<proteinExistence type="predicted"/>
<dbReference type="Gene3D" id="3.90.70.10">
    <property type="entry name" value="Cysteine proteinases"/>
    <property type="match status" value="1"/>
</dbReference>
<dbReference type="GO" id="GO:0004843">
    <property type="term" value="F:cysteine-type deubiquitinase activity"/>
    <property type="evidence" value="ECO:0007669"/>
    <property type="project" value="InterPro"/>
</dbReference>
<dbReference type="EMBL" id="MU167327">
    <property type="protein sequence ID" value="KAG0143153.1"/>
    <property type="molecule type" value="Genomic_DNA"/>
</dbReference>
<dbReference type="OrthoDB" id="443682at2759"/>
<feature type="region of interest" description="Disordered" evidence="2">
    <location>
        <begin position="272"/>
        <end position="293"/>
    </location>
</feature>
<dbReference type="Proteomes" id="UP000886653">
    <property type="component" value="Unassembled WGS sequence"/>
</dbReference>
<dbReference type="PANTHER" id="PTHR12298">
    <property type="entry name" value="PCDC2 PROGRAMMED CELL DEATH PROTEIN 2 -RELATED"/>
    <property type="match status" value="1"/>
</dbReference>
<feature type="region of interest" description="Disordered" evidence="2">
    <location>
        <begin position="825"/>
        <end position="848"/>
    </location>
</feature>
<feature type="compositionally biased region" description="Low complexity" evidence="2">
    <location>
        <begin position="68"/>
        <end position="80"/>
    </location>
</feature>
<sequence length="1136" mass="127846">MVELNDQNFKQIKEMMGDQSSDNQILKALNLFNNNFDSALDYLLASNQHESNPSPTEELRKSISDALTTNTDTNTNTNTTIPELLDWSQNRNSWGEPPELLSPSPKGATEWNLGFESSPTKTWNLEPEPSGSGRNSSLIGTESDENREPLVLPNSPPKLPYQPMTVTGQTTPIEDFNLNKSLTRQATGMVTRSVTATNRNSENEQNQSSSIKAISQTSVPEMTFEQQMDAAIRASLESSGVQSNQDRLIEPIKELGTEDEQMSKAMEESLAMSSSRTLEDSGKFNHPSAPKRVRATGNPVGLRVQNPHLVFLPAVLVAMYAAKPFRDRILAFKPPSRPEIQDLINHDVKGLWKGESNWRSEDNWGEKPHPIETILAIQRLFAMMTHSTRSYLDVRELSLLLGYEEGEGINWSLNELNKSCHHAYDSIAETWKQLSSMIFEELSNQPGNNAEELERQYEHERRLFHWRGYRLPLPLTETEPEINKLPDNSTTCLNLETMSWTLNEIYTCIDAQVWQPEINTAHFLDGISEILAFEINRKSTTDINLNTRNNKKPFKLETEIWTDRYLYEKRYQILDLREEICKIEGEADVSLSRRDQLAKVGGKDVVETLKATVEYLSQESEFSSTSTIEREEKKRRMLPKFKAALEKLEAELESLEIKAATAQAASKAVFDIDEMKRTGPHDLCAVVVSDGFPGRDHLWTYAKADDGRWFKFKDRHISSVTIEMVLNDPAGIHLNSGHVFAIYVHRPAPDEKIHDSLNISLPPSLETAIKKDNEAFNEEILSAPTDEDPVTLSDLITGTKMEIDSPRSDVAELGEVGGVVNESEPLRLMGGAGSDDEESREDDEEEEEDLVELGFLKAIKGKLNVERMTGKIGGRPIWLKPSSPLDSQAVTCSSCGQPMAFLLQMNAPDDENPEAYLRTIYVFVCRKMSCIRLHSPGSLKAFRIQISESELSSLNESANNEPPLAKPFKEWEIVCDEEPEDTIVHLKSSIPPCIDMGSKGNEEDAKMRDTRAPVDDTFLRFQSRLARAPDQILRYLRVTEPPIEPLWANESICSPNELICSNCKSTRTAEFQIMSTLLSSLGEEELIDDSLDFGTIVIYTCTNSCKVSSYTSSSDWIEESCLIQMFSLDGMNIGRN</sequence>
<evidence type="ECO:0000313" key="5">
    <source>
        <dbReference type="Proteomes" id="UP000886653"/>
    </source>
</evidence>
<protein>
    <recommendedName>
        <fullName evidence="3">UBA domain-containing protein</fullName>
    </recommendedName>
</protein>
<reference evidence="4" key="1">
    <citation type="submission" date="2013-11" db="EMBL/GenBank/DDBJ databases">
        <title>Genome sequence of the fusiform rust pathogen reveals effectors for host alternation and coevolution with pine.</title>
        <authorList>
            <consortium name="DOE Joint Genome Institute"/>
            <person name="Smith K."/>
            <person name="Pendleton A."/>
            <person name="Kubisiak T."/>
            <person name="Anderson C."/>
            <person name="Salamov A."/>
            <person name="Aerts A."/>
            <person name="Riley R."/>
            <person name="Clum A."/>
            <person name="Lindquist E."/>
            <person name="Ence D."/>
            <person name="Campbell M."/>
            <person name="Kronenberg Z."/>
            <person name="Feau N."/>
            <person name="Dhillon B."/>
            <person name="Hamelin R."/>
            <person name="Burleigh J."/>
            <person name="Smith J."/>
            <person name="Yandell M."/>
            <person name="Nelson C."/>
            <person name="Grigoriev I."/>
            <person name="Davis J."/>
        </authorList>
    </citation>
    <scope>NUCLEOTIDE SEQUENCE</scope>
    <source>
        <strain evidence="4">G11</strain>
    </source>
</reference>
<dbReference type="InterPro" id="IPR007320">
    <property type="entry name" value="PDCD2_C"/>
</dbReference>
<evidence type="ECO:0000259" key="3">
    <source>
        <dbReference type="PROSITE" id="PS50030"/>
    </source>
</evidence>
<dbReference type="SUPFAM" id="SSF54001">
    <property type="entry name" value="Cysteine proteinases"/>
    <property type="match status" value="1"/>
</dbReference>
<evidence type="ECO:0000256" key="1">
    <source>
        <dbReference type="SAM" id="Coils"/>
    </source>
</evidence>
<gene>
    <name evidence="4" type="ORF">CROQUDRAFT_661647</name>
</gene>
<name>A0A9P6TA23_9BASI</name>
<dbReference type="GO" id="GO:0016579">
    <property type="term" value="P:protein deubiquitination"/>
    <property type="evidence" value="ECO:0007669"/>
    <property type="project" value="InterPro"/>
</dbReference>
<dbReference type="AlphaFoldDB" id="A0A9P6TA23"/>
<keyword evidence="1" id="KW-0175">Coiled coil</keyword>
<dbReference type="Pfam" id="PF04194">
    <property type="entry name" value="PDCD2_C"/>
    <property type="match status" value="1"/>
</dbReference>
<organism evidence="4 5">
    <name type="scientific">Cronartium quercuum f. sp. fusiforme G11</name>
    <dbReference type="NCBI Taxonomy" id="708437"/>
    <lineage>
        <taxon>Eukaryota</taxon>
        <taxon>Fungi</taxon>
        <taxon>Dikarya</taxon>
        <taxon>Basidiomycota</taxon>
        <taxon>Pucciniomycotina</taxon>
        <taxon>Pucciniomycetes</taxon>
        <taxon>Pucciniales</taxon>
        <taxon>Coleosporiaceae</taxon>
        <taxon>Cronartium</taxon>
    </lineage>
</organism>
<dbReference type="InterPro" id="IPR015940">
    <property type="entry name" value="UBA"/>
</dbReference>
<dbReference type="Pfam" id="PF00443">
    <property type="entry name" value="UCH"/>
    <property type="match status" value="1"/>
</dbReference>
<dbReference type="GO" id="GO:0005737">
    <property type="term" value="C:cytoplasm"/>
    <property type="evidence" value="ECO:0007669"/>
    <property type="project" value="InterPro"/>
</dbReference>
<dbReference type="InterPro" id="IPR001394">
    <property type="entry name" value="Peptidase_C19_UCH"/>
</dbReference>
<evidence type="ECO:0000313" key="4">
    <source>
        <dbReference type="EMBL" id="KAG0143153.1"/>
    </source>
</evidence>
<accession>A0A9P6TA23</accession>
<dbReference type="PROSITE" id="PS50030">
    <property type="entry name" value="UBA"/>
    <property type="match status" value="1"/>
</dbReference>
<feature type="compositionally biased region" description="Acidic residues" evidence="2">
    <location>
        <begin position="834"/>
        <end position="848"/>
    </location>
</feature>
<feature type="coiled-coil region" evidence="1">
    <location>
        <begin position="631"/>
        <end position="665"/>
    </location>
</feature>
<keyword evidence="5" id="KW-1185">Reference proteome</keyword>
<comment type="caution">
    <text evidence="4">The sequence shown here is derived from an EMBL/GenBank/DDBJ whole genome shotgun (WGS) entry which is preliminary data.</text>
</comment>
<dbReference type="InterPro" id="IPR038765">
    <property type="entry name" value="Papain-like_cys_pep_sf"/>
</dbReference>